<proteinExistence type="predicted"/>
<accession>A0A7H9HNI9</accession>
<evidence type="ECO:0000313" key="2">
    <source>
        <dbReference type="Proteomes" id="UP000510647"/>
    </source>
</evidence>
<reference evidence="1 2" key="1">
    <citation type="submission" date="2020-06" db="EMBL/GenBank/DDBJ databases">
        <title>The yeast mating-type switching endonuclease HO is a domesticated member of an unorthodox homing genetic element family.</title>
        <authorList>
            <person name="Coughlan A.Y."/>
            <person name="Lombardi L."/>
            <person name="Braun-Galleani S."/>
            <person name="Martos A.R."/>
            <person name="Galeote V."/>
            <person name="Bigey F."/>
            <person name="Dequin S."/>
            <person name="Byrne K.P."/>
            <person name="Wolfe K.H."/>
        </authorList>
    </citation>
    <scope>NUCLEOTIDE SEQUENCE [LARGE SCALE GENOMIC DNA]</scope>
    <source>
        <strain evidence="1 2">CBS2947</strain>
    </source>
</reference>
<dbReference type="InterPro" id="IPR059185">
    <property type="entry name" value="MRP13_sacc"/>
</dbReference>
<sequence length="318" mass="36091">MLVFKRFASSTGAKTVLDEFFTYHTTNAALKPWIYRPKNANILLTMDLKDPVTKTPIKPRKAVPTVAQKVLNDYIASVQPGSKELLDWLRDWTCVTTRKKALWNYISGQHIENLLVSSFFRVGFYSQILGLLYSRRRDFIKAGNKSAFDVEHFFNAVIMCSVQRNAYKCLRDKEIARKKLENAWRQVSNQDNQTGLTNALVKAYCNQQGLDTVPVLNGLAETEIKLDRPADIATASDGELAAFVFANKNRYLIARTIQEFSEAQDVDPKISQFIQDYQAVCQKLDKDDLYDLYKSSMAQIYAANSDTAKQDAPETANP</sequence>
<dbReference type="CDD" id="cd23704">
    <property type="entry name" value="mS44"/>
    <property type="match status" value="1"/>
</dbReference>
<dbReference type="Proteomes" id="UP000510647">
    <property type="component" value="Chromosome 2"/>
</dbReference>
<dbReference type="OrthoDB" id="4061106at2759"/>
<evidence type="ECO:0000313" key="1">
    <source>
        <dbReference type="EMBL" id="QLQ78819.1"/>
    </source>
</evidence>
<name>A0A7H9HNI9_9SACH</name>
<gene>
    <name evidence="1" type="ORF">HG537_0B01670</name>
</gene>
<dbReference type="EMBL" id="CP059268">
    <property type="protein sequence ID" value="QLQ78819.1"/>
    <property type="molecule type" value="Genomic_DNA"/>
</dbReference>
<protein>
    <submittedName>
        <fullName evidence="1">Uncharacterized protein</fullName>
    </submittedName>
</protein>
<keyword evidence="2" id="KW-1185">Reference proteome</keyword>
<organism evidence="1 2">
    <name type="scientific">Torulaspora globosa</name>
    <dbReference type="NCBI Taxonomy" id="48254"/>
    <lineage>
        <taxon>Eukaryota</taxon>
        <taxon>Fungi</taxon>
        <taxon>Dikarya</taxon>
        <taxon>Ascomycota</taxon>
        <taxon>Saccharomycotina</taxon>
        <taxon>Saccharomycetes</taxon>
        <taxon>Saccharomycetales</taxon>
        <taxon>Saccharomycetaceae</taxon>
        <taxon>Torulaspora</taxon>
    </lineage>
</organism>
<dbReference type="AlphaFoldDB" id="A0A7H9HNI9"/>